<dbReference type="GO" id="GO:0009699">
    <property type="term" value="P:phenylpropanoid biosynthetic process"/>
    <property type="evidence" value="ECO:0007669"/>
    <property type="project" value="UniProtKB-ARBA"/>
</dbReference>
<comment type="caution">
    <text evidence="5">The sequence shown here is derived from an EMBL/GenBank/DDBJ whole genome shotgun (WGS) entry which is preliminary data.</text>
</comment>
<dbReference type="AlphaFoldDB" id="A0AA88V5Q0"/>
<keyword evidence="3 4" id="KW-0964">Secreted</keyword>
<comment type="similarity">
    <text evidence="1 4">Belongs to the plant dirigent protein family.</text>
</comment>
<keyword evidence="4" id="KW-0052">Apoplast</keyword>
<proteinExistence type="inferred from homology"/>
<evidence type="ECO:0000256" key="3">
    <source>
        <dbReference type="ARBA" id="ARBA00022525"/>
    </source>
</evidence>
<comment type="subcellular location">
    <subcellularLocation>
        <location evidence="4">Secreted</location>
        <location evidence="4">Extracellular space</location>
        <location evidence="4">Apoplast</location>
    </subcellularLocation>
</comment>
<dbReference type="GO" id="GO:0048046">
    <property type="term" value="C:apoplast"/>
    <property type="evidence" value="ECO:0007669"/>
    <property type="project" value="UniProtKB-SubCell"/>
</dbReference>
<dbReference type="PANTHER" id="PTHR46215:SF17">
    <property type="entry name" value="DIRIGENT PROTEIN"/>
    <property type="match status" value="1"/>
</dbReference>
<accession>A0AA88V5Q0</accession>
<evidence type="ECO:0000256" key="1">
    <source>
        <dbReference type="ARBA" id="ARBA00010746"/>
    </source>
</evidence>
<comment type="function">
    <text evidence="4">Dirigent proteins impart stereoselectivity on the phenoxy radical-coupling reaction, yielding optically active lignans from two molecules of coniferyl alcohol in the biosynthesis of lignans, flavonolignans, and alkaloids and thus plays a central role in plant secondary metabolism.</text>
</comment>
<evidence type="ECO:0000313" key="5">
    <source>
        <dbReference type="EMBL" id="KAK3002256.1"/>
    </source>
</evidence>
<reference evidence="5" key="1">
    <citation type="submission" date="2022-12" db="EMBL/GenBank/DDBJ databases">
        <title>Draft genome assemblies for two species of Escallonia (Escalloniales).</title>
        <authorList>
            <person name="Chanderbali A."/>
            <person name="Dervinis C."/>
            <person name="Anghel I."/>
            <person name="Soltis D."/>
            <person name="Soltis P."/>
            <person name="Zapata F."/>
        </authorList>
    </citation>
    <scope>NUCLEOTIDE SEQUENCE</scope>
    <source>
        <strain evidence="5">UCBG64.0493</strain>
        <tissue evidence="5">Leaf</tissue>
    </source>
</reference>
<dbReference type="PANTHER" id="PTHR46215">
    <property type="entry name" value="DIRIGENT PROTEIN 24-RELATED"/>
    <property type="match status" value="1"/>
</dbReference>
<name>A0AA88V5Q0_9ASTE</name>
<gene>
    <name evidence="5" type="ORF">RJ639_020894</name>
</gene>
<comment type="subunit">
    <text evidence="2 4">Homodimer.</text>
</comment>
<dbReference type="EMBL" id="JAVXUP010002625">
    <property type="protein sequence ID" value="KAK3002256.1"/>
    <property type="molecule type" value="Genomic_DNA"/>
</dbReference>
<dbReference type="InterPro" id="IPR044859">
    <property type="entry name" value="Allene_oxi_cyc_Dirigent"/>
</dbReference>
<dbReference type="InterPro" id="IPR004265">
    <property type="entry name" value="Dirigent"/>
</dbReference>
<feature type="signal peptide" evidence="4">
    <location>
        <begin position="1"/>
        <end position="28"/>
    </location>
</feature>
<dbReference type="Gene3D" id="2.40.480.10">
    <property type="entry name" value="Allene oxide cyclase-like"/>
    <property type="match status" value="1"/>
</dbReference>
<dbReference type="Proteomes" id="UP001188597">
    <property type="component" value="Unassembled WGS sequence"/>
</dbReference>
<protein>
    <recommendedName>
        <fullName evidence="4">Dirigent protein</fullName>
    </recommendedName>
</protein>
<sequence length="237" mass="25219">MALLKFPSSLSTVWFLLLFTFINHSISARKLGDPSPSHPHEHHTVTFYMPDVLSKTHPSSRPVTSKVNGQLPFSKPLGFYPPNGGVLIPSNTPISTQTFDTLPGIAIPFPARATLQDLEFGTVTAIDVDLVENSFSGSPVIGKASGMYVASSEDGSSHMMAMTVTTAGSELKDALRFFGVHRADVSESHIAVIGGTGKYAGANGYATVKTVNVKSDTLGKETGAANNKFLLFNVYLG</sequence>
<evidence type="ECO:0000256" key="4">
    <source>
        <dbReference type="RuleBase" id="RU363099"/>
    </source>
</evidence>
<feature type="chain" id="PRO_5041514514" description="Dirigent protein" evidence="4">
    <location>
        <begin position="29"/>
        <end position="237"/>
    </location>
</feature>
<keyword evidence="6" id="KW-1185">Reference proteome</keyword>
<keyword evidence="4" id="KW-0732">Signal</keyword>
<evidence type="ECO:0000313" key="6">
    <source>
        <dbReference type="Proteomes" id="UP001188597"/>
    </source>
</evidence>
<organism evidence="5 6">
    <name type="scientific">Escallonia herrerae</name>
    <dbReference type="NCBI Taxonomy" id="1293975"/>
    <lineage>
        <taxon>Eukaryota</taxon>
        <taxon>Viridiplantae</taxon>
        <taxon>Streptophyta</taxon>
        <taxon>Embryophyta</taxon>
        <taxon>Tracheophyta</taxon>
        <taxon>Spermatophyta</taxon>
        <taxon>Magnoliopsida</taxon>
        <taxon>eudicotyledons</taxon>
        <taxon>Gunneridae</taxon>
        <taxon>Pentapetalae</taxon>
        <taxon>asterids</taxon>
        <taxon>campanulids</taxon>
        <taxon>Escalloniales</taxon>
        <taxon>Escalloniaceae</taxon>
        <taxon>Escallonia</taxon>
    </lineage>
</organism>
<dbReference type="Pfam" id="PF03018">
    <property type="entry name" value="Dirigent"/>
    <property type="match status" value="1"/>
</dbReference>
<evidence type="ECO:0000256" key="2">
    <source>
        <dbReference type="ARBA" id="ARBA00011738"/>
    </source>
</evidence>